<name>A0A6I4RRN1_9STRE</name>
<proteinExistence type="predicted"/>
<dbReference type="AlphaFoldDB" id="A0A6I4RRN1"/>
<organism evidence="2 4">
    <name type="scientific">Streptococcus zhangguiae</name>
    <dbReference type="NCBI Taxonomy" id="2664091"/>
    <lineage>
        <taxon>Bacteria</taxon>
        <taxon>Bacillati</taxon>
        <taxon>Bacillota</taxon>
        <taxon>Bacilli</taxon>
        <taxon>Lactobacillales</taxon>
        <taxon>Streptococcaceae</taxon>
        <taxon>Streptococcus</taxon>
    </lineage>
</organism>
<dbReference type="RefSeq" id="WP_154607462.1">
    <property type="nucleotide sequence ID" value="NZ_CP072115.1"/>
</dbReference>
<dbReference type="EMBL" id="WUBJ01000001">
    <property type="protein sequence ID" value="MWV55392.1"/>
    <property type="molecule type" value="Genomic_DNA"/>
</dbReference>
<keyword evidence="3" id="KW-1185">Reference proteome</keyword>
<accession>A0A6I4RRN1</accession>
<dbReference type="Proteomes" id="UP000435423">
    <property type="component" value="Unassembled WGS sequence"/>
</dbReference>
<dbReference type="Proteomes" id="UP000435060">
    <property type="component" value="Unassembled WGS sequence"/>
</dbReference>
<comment type="caution">
    <text evidence="2">The sequence shown here is derived from an EMBL/GenBank/DDBJ whole genome shotgun (WGS) entry which is preliminary data.</text>
</comment>
<gene>
    <name evidence="1" type="ORF">GGG87_01220</name>
    <name evidence="2" type="ORF">GGH11_00065</name>
</gene>
<evidence type="ECO:0000313" key="3">
    <source>
        <dbReference type="Proteomes" id="UP000435060"/>
    </source>
</evidence>
<sequence>MRQVPRSAKNTELYHAEQHFRGEIDTNNRKSILEAEIAAQKYLLSVTDKYHIPKSEVRQTQKALKTYLKELEELENEK</sequence>
<evidence type="ECO:0000313" key="4">
    <source>
        <dbReference type="Proteomes" id="UP000435423"/>
    </source>
</evidence>
<evidence type="ECO:0000313" key="2">
    <source>
        <dbReference type="EMBL" id="MWV55392.1"/>
    </source>
</evidence>
<evidence type="ECO:0000313" key="1">
    <source>
        <dbReference type="EMBL" id="MTB63630.1"/>
    </source>
</evidence>
<dbReference type="EMBL" id="WLCG01000001">
    <property type="protein sequence ID" value="MTB63630.1"/>
    <property type="molecule type" value="Genomic_DNA"/>
</dbReference>
<reference evidence="1 3" key="2">
    <citation type="submission" date="2019-11" db="EMBL/GenBank/DDBJ databases">
        <title>Streptococcis sp. isolated from the respiratory tract of Marmot.</title>
        <authorList>
            <person name="Zhang G."/>
        </authorList>
    </citation>
    <scope>NUCLEOTIDE SEQUENCE [LARGE SCALE GENOMIC DNA]</scope>
    <source>
        <strain evidence="3">zg-86</strain>
        <strain evidence="1">Zg-86</strain>
    </source>
</reference>
<reference evidence="2 4" key="1">
    <citation type="submission" date="2019-10" db="EMBL/GenBank/DDBJ databases">
        <title>Streptococcis sp, isolated from the respiratory tract of Marmot.</title>
        <authorList>
            <person name="Zhang G."/>
        </authorList>
    </citation>
    <scope>NUCLEOTIDE SEQUENCE [LARGE SCALE GENOMIC DNA]</scope>
    <source>
        <strain evidence="4">zg-70</strain>
        <strain evidence="2">Zg-70</strain>
    </source>
</reference>
<protein>
    <submittedName>
        <fullName evidence="2">Uncharacterized protein</fullName>
    </submittedName>
</protein>